<dbReference type="EMBL" id="JBIAPK010000002">
    <property type="protein sequence ID" value="MFF3338357.1"/>
    <property type="molecule type" value="Genomic_DNA"/>
</dbReference>
<sequence>MAPVAMRTAAPSLSGAKPVSFWLDDPAKPAPQPALTGDERCDLLVIGGGYSGLWTALLAKERDPGRDVVLIEGREVGWAASGRNGGFCAASLTHGLSNGISRWPGELAKLEELGERNLDAIEAAVAAYGIDCDFERSGEIDVATEPHQLEELKEMYEEARKLGFAGHLELLDRDQVRAEVDSPTFIGGLFDRRGVALLHPAKLAWGLKQACLGLGVRIYEHTRGVDLVPAGAGMAVRTPYGRVFARRVALGTNIFPSLVKRVRPYTVPVYDYALMTEPLTDDQLASIGWKNRQGLGDSANQFHYFRLSADNRILWGGYDAIYPFGGRLSAELDHRPETYLKLAGHFFRCFPQLEGVNFSHAWGGAIDTCSRFSAFFGTAHAGKVAYAAGYTGLGVGSTRFGADVMLDLLAGERTERTELDMVRSKPMPFPPEPFAWAGIGITKWSLARSDDNGGHRNLWLKAMDKLGLGFDS</sequence>
<dbReference type="InterPro" id="IPR006076">
    <property type="entry name" value="FAD-dep_OxRdtase"/>
</dbReference>
<evidence type="ECO:0000313" key="2">
    <source>
        <dbReference type="EMBL" id="MFF3338357.1"/>
    </source>
</evidence>
<gene>
    <name evidence="2" type="ORF">ACFYWW_06395</name>
</gene>
<reference evidence="2 3" key="1">
    <citation type="submission" date="2024-10" db="EMBL/GenBank/DDBJ databases">
        <title>The Natural Products Discovery Center: Release of the First 8490 Sequenced Strains for Exploring Actinobacteria Biosynthetic Diversity.</title>
        <authorList>
            <person name="Kalkreuter E."/>
            <person name="Kautsar S.A."/>
            <person name="Yang D."/>
            <person name="Bader C.D."/>
            <person name="Teijaro C.N."/>
            <person name="Fluegel L."/>
            <person name="Davis C.M."/>
            <person name="Simpson J.R."/>
            <person name="Lauterbach L."/>
            <person name="Steele A.D."/>
            <person name="Gui C."/>
            <person name="Meng S."/>
            <person name="Li G."/>
            <person name="Viehrig K."/>
            <person name="Ye F."/>
            <person name="Su P."/>
            <person name="Kiefer A.F."/>
            <person name="Nichols A."/>
            <person name="Cepeda A.J."/>
            <person name="Yan W."/>
            <person name="Fan B."/>
            <person name="Jiang Y."/>
            <person name="Adhikari A."/>
            <person name="Zheng C.-J."/>
            <person name="Schuster L."/>
            <person name="Cowan T.M."/>
            <person name="Smanski M.J."/>
            <person name="Chevrette M.G."/>
            <person name="De Carvalho L.P.S."/>
            <person name="Shen B."/>
        </authorList>
    </citation>
    <scope>NUCLEOTIDE SEQUENCE [LARGE SCALE GENOMIC DNA]</scope>
    <source>
        <strain evidence="2 3">NPDC003029</strain>
    </source>
</reference>
<dbReference type="Gene3D" id="3.30.9.10">
    <property type="entry name" value="D-Amino Acid Oxidase, subunit A, domain 2"/>
    <property type="match status" value="1"/>
</dbReference>
<proteinExistence type="predicted"/>
<dbReference type="Proteomes" id="UP001601976">
    <property type="component" value="Unassembled WGS sequence"/>
</dbReference>
<name>A0ABW6RCI2_9ACTN</name>
<keyword evidence="3" id="KW-1185">Reference proteome</keyword>
<keyword evidence="2" id="KW-0560">Oxidoreductase</keyword>
<evidence type="ECO:0000259" key="1">
    <source>
        <dbReference type="Pfam" id="PF01266"/>
    </source>
</evidence>
<dbReference type="SUPFAM" id="SSF51905">
    <property type="entry name" value="FAD/NAD(P)-binding domain"/>
    <property type="match status" value="1"/>
</dbReference>
<dbReference type="Gene3D" id="3.50.50.60">
    <property type="entry name" value="FAD/NAD(P)-binding domain"/>
    <property type="match status" value="1"/>
</dbReference>
<protein>
    <submittedName>
        <fullName evidence="2">NAD(P)/FAD-dependent oxidoreductase</fullName>
        <ecNumber evidence="2">1.-.-.-</ecNumber>
    </submittedName>
</protein>
<dbReference type="RefSeq" id="WP_355722317.1">
    <property type="nucleotide sequence ID" value="NZ_JBEXNP010000012.1"/>
</dbReference>
<organism evidence="2 3">
    <name type="scientific">Streptomyces flavidovirens</name>
    <dbReference type="NCBI Taxonomy" id="67298"/>
    <lineage>
        <taxon>Bacteria</taxon>
        <taxon>Bacillati</taxon>
        <taxon>Actinomycetota</taxon>
        <taxon>Actinomycetes</taxon>
        <taxon>Kitasatosporales</taxon>
        <taxon>Streptomycetaceae</taxon>
        <taxon>Streptomyces</taxon>
    </lineage>
</organism>
<evidence type="ECO:0000313" key="3">
    <source>
        <dbReference type="Proteomes" id="UP001601976"/>
    </source>
</evidence>
<dbReference type="PANTHER" id="PTHR13847:SF281">
    <property type="entry name" value="FAD DEPENDENT OXIDOREDUCTASE DOMAIN-CONTAINING PROTEIN"/>
    <property type="match status" value="1"/>
</dbReference>
<dbReference type="Pfam" id="PF01266">
    <property type="entry name" value="DAO"/>
    <property type="match status" value="1"/>
</dbReference>
<accession>A0ABW6RCI2</accession>
<feature type="domain" description="FAD dependent oxidoreductase" evidence="1">
    <location>
        <begin position="42"/>
        <end position="405"/>
    </location>
</feature>
<dbReference type="InterPro" id="IPR036188">
    <property type="entry name" value="FAD/NAD-bd_sf"/>
</dbReference>
<dbReference type="EC" id="1.-.-.-" evidence="2"/>
<dbReference type="PANTHER" id="PTHR13847">
    <property type="entry name" value="SARCOSINE DEHYDROGENASE-RELATED"/>
    <property type="match status" value="1"/>
</dbReference>
<dbReference type="GO" id="GO:0016491">
    <property type="term" value="F:oxidoreductase activity"/>
    <property type="evidence" value="ECO:0007669"/>
    <property type="project" value="UniProtKB-KW"/>
</dbReference>
<comment type="caution">
    <text evidence="2">The sequence shown here is derived from an EMBL/GenBank/DDBJ whole genome shotgun (WGS) entry which is preliminary data.</text>
</comment>